<evidence type="ECO:0000256" key="6">
    <source>
        <dbReference type="ARBA" id="ARBA00022777"/>
    </source>
</evidence>
<accession>A0A5R8QBM4</accession>
<keyword evidence="2" id="KW-0813">Transport</keyword>
<evidence type="ECO:0000313" key="8">
    <source>
        <dbReference type="EMBL" id="TLG72991.1"/>
    </source>
</evidence>
<dbReference type="InterPro" id="IPR011055">
    <property type="entry name" value="Dup_hybrid_motif"/>
</dbReference>
<dbReference type="SUPFAM" id="SSF51261">
    <property type="entry name" value="Duplicated hybrid motif"/>
    <property type="match status" value="1"/>
</dbReference>
<evidence type="ECO:0000256" key="3">
    <source>
        <dbReference type="ARBA" id="ARBA00022597"/>
    </source>
</evidence>
<dbReference type="PANTHER" id="PTHR45008:SF1">
    <property type="entry name" value="PTS SYSTEM GLUCOSE-SPECIFIC EIIA COMPONENT"/>
    <property type="match status" value="1"/>
</dbReference>
<dbReference type="OrthoDB" id="92465at2"/>
<evidence type="ECO:0000256" key="4">
    <source>
        <dbReference type="ARBA" id="ARBA00022679"/>
    </source>
</evidence>
<comment type="subcellular location">
    <subcellularLocation>
        <location evidence="1">Cytoplasm</location>
    </subcellularLocation>
</comment>
<dbReference type="Pfam" id="PF00358">
    <property type="entry name" value="PTS_EIIA_1"/>
    <property type="match status" value="1"/>
</dbReference>
<dbReference type="GO" id="GO:0016301">
    <property type="term" value="F:kinase activity"/>
    <property type="evidence" value="ECO:0007669"/>
    <property type="project" value="UniProtKB-KW"/>
</dbReference>
<dbReference type="Proteomes" id="UP000306912">
    <property type="component" value="Unassembled WGS sequence"/>
</dbReference>
<protein>
    <submittedName>
        <fullName evidence="8">PTS glucose transporter subunit IIA</fullName>
    </submittedName>
</protein>
<keyword evidence="6" id="KW-0418">Kinase</keyword>
<dbReference type="FunFam" id="2.70.70.10:FF:000001">
    <property type="entry name" value="PTS system glucose-specific IIA component"/>
    <property type="match status" value="1"/>
</dbReference>
<feature type="domain" description="PTS EIIA type-1" evidence="7">
    <location>
        <begin position="34"/>
        <end position="138"/>
    </location>
</feature>
<proteinExistence type="predicted"/>
<sequence length="162" mass="16797">MGLFDKFKKQPESTPTTLAAVMDGEIKPITEAPDPVFSQKMMGDGYVVFPTAGVVVSPVDGKIETVFPTKHAVGITSNDGLEIIIHIGLDTVQLNGEGFEVFVAAGDKVTKGQKLVEVDLATIGSKVPSTATPVVITNLGDKTIELTASGSAVAGADVLTVK</sequence>
<comment type="caution">
    <text evidence="8">The sequence shown here is derived from an EMBL/GenBank/DDBJ whole genome shotgun (WGS) entry which is preliminary data.</text>
</comment>
<dbReference type="GO" id="GO:0009401">
    <property type="term" value="P:phosphoenolpyruvate-dependent sugar phosphotransferase system"/>
    <property type="evidence" value="ECO:0007669"/>
    <property type="project" value="UniProtKB-KW"/>
</dbReference>
<dbReference type="PROSITE" id="PS51093">
    <property type="entry name" value="PTS_EIIA_TYPE_1"/>
    <property type="match status" value="1"/>
</dbReference>
<dbReference type="InParanoid" id="A0A5R8QBM4"/>
<name>A0A5R8QBM4_9FIRM</name>
<keyword evidence="9" id="KW-1185">Reference proteome</keyword>
<evidence type="ECO:0000259" key="7">
    <source>
        <dbReference type="PROSITE" id="PS51093"/>
    </source>
</evidence>
<evidence type="ECO:0000313" key="9">
    <source>
        <dbReference type="Proteomes" id="UP000306912"/>
    </source>
</evidence>
<dbReference type="FunCoup" id="A0A5R8QBM4">
    <property type="interactions" value="74"/>
</dbReference>
<dbReference type="InterPro" id="IPR050890">
    <property type="entry name" value="PTS_EIIA_component"/>
</dbReference>
<keyword evidence="4" id="KW-0808">Transferase</keyword>
<evidence type="ECO:0000256" key="1">
    <source>
        <dbReference type="ARBA" id="ARBA00004496"/>
    </source>
</evidence>
<organism evidence="8 9">
    <name type="scientific">Culicoidibacter larvae</name>
    <dbReference type="NCBI Taxonomy" id="2579976"/>
    <lineage>
        <taxon>Bacteria</taxon>
        <taxon>Bacillati</taxon>
        <taxon>Bacillota</taxon>
        <taxon>Culicoidibacteria</taxon>
        <taxon>Culicoidibacterales</taxon>
        <taxon>Culicoidibacteraceae</taxon>
        <taxon>Culicoidibacter</taxon>
    </lineage>
</organism>
<dbReference type="NCBIfam" id="TIGR00830">
    <property type="entry name" value="PTBA"/>
    <property type="match status" value="1"/>
</dbReference>
<evidence type="ECO:0000256" key="5">
    <source>
        <dbReference type="ARBA" id="ARBA00022683"/>
    </source>
</evidence>
<dbReference type="GO" id="GO:0005737">
    <property type="term" value="C:cytoplasm"/>
    <property type="evidence" value="ECO:0007669"/>
    <property type="project" value="UniProtKB-SubCell"/>
</dbReference>
<dbReference type="EMBL" id="VBWP01000006">
    <property type="protein sequence ID" value="TLG72991.1"/>
    <property type="molecule type" value="Genomic_DNA"/>
</dbReference>
<evidence type="ECO:0000256" key="2">
    <source>
        <dbReference type="ARBA" id="ARBA00022448"/>
    </source>
</evidence>
<gene>
    <name evidence="8" type="ORF">FEZ08_08065</name>
</gene>
<dbReference type="InterPro" id="IPR001127">
    <property type="entry name" value="PTS_EIIA_1_perm"/>
</dbReference>
<dbReference type="PROSITE" id="PS00371">
    <property type="entry name" value="PTS_EIIA_TYPE_1_HIS"/>
    <property type="match status" value="1"/>
</dbReference>
<reference evidence="8 9" key="1">
    <citation type="submission" date="2019-05" db="EMBL/GenBank/DDBJ databases">
        <title>Culicoidintestinum kansasii gen. nov., sp. nov. from the gastrointestinal tract of the biting midge, Culicoides sonorensis.</title>
        <authorList>
            <person name="Neupane S."/>
            <person name="Ghosh A."/>
            <person name="Gunther S."/>
            <person name="Martin K."/>
            <person name="Zurek L."/>
        </authorList>
    </citation>
    <scope>NUCLEOTIDE SEQUENCE [LARGE SCALE GENOMIC DNA]</scope>
    <source>
        <strain evidence="8 9">CS-1</strain>
    </source>
</reference>
<keyword evidence="3 8" id="KW-0762">Sugar transport</keyword>
<keyword evidence="5" id="KW-0598">Phosphotransferase system</keyword>
<dbReference type="Gene3D" id="2.70.70.10">
    <property type="entry name" value="Glucose Permease (Domain IIA)"/>
    <property type="match status" value="1"/>
</dbReference>
<dbReference type="PANTHER" id="PTHR45008">
    <property type="entry name" value="PTS SYSTEM GLUCOSE-SPECIFIC EIIA COMPONENT"/>
    <property type="match status" value="1"/>
</dbReference>
<dbReference type="RefSeq" id="WP_138191217.1">
    <property type="nucleotide sequence ID" value="NZ_VBWP01000006.1"/>
</dbReference>
<dbReference type="AlphaFoldDB" id="A0A5R8QBM4"/>